<dbReference type="Gene3D" id="3.30.450.40">
    <property type="match status" value="1"/>
</dbReference>
<evidence type="ECO:0000256" key="3">
    <source>
        <dbReference type="ARBA" id="ARBA00023163"/>
    </source>
</evidence>
<reference evidence="5 6" key="1">
    <citation type="submission" date="2019-10" db="EMBL/GenBank/DDBJ databases">
        <title>Georgenia wutianyii sp. nov. and Georgenia yuyongxinii sp. nov. isolated from plateau pika (Ochotona curzoniae) in the Qinghai-Tibet plateau of China.</title>
        <authorList>
            <person name="Tian Z."/>
        </authorList>
    </citation>
    <scope>NUCLEOTIDE SEQUENCE [LARGE SCALE GENOMIC DNA]</scope>
    <source>
        <strain evidence="5 6">DSM 21501</strain>
    </source>
</reference>
<protein>
    <submittedName>
        <fullName evidence="5">Helix-turn-helix domain-containing protein</fullName>
    </submittedName>
</protein>
<dbReference type="InterPro" id="IPR014757">
    <property type="entry name" value="Tscrpt_reg_IclR_C"/>
</dbReference>
<dbReference type="InterPro" id="IPR036390">
    <property type="entry name" value="WH_DNA-bd_sf"/>
</dbReference>
<keyword evidence="1" id="KW-0805">Transcription regulation</keyword>
<dbReference type="PANTHER" id="PTHR30136:SF34">
    <property type="entry name" value="TRANSCRIPTIONAL REGULATOR"/>
    <property type="match status" value="1"/>
</dbReference>
<dbReference type="PROSITE" id="PS51078">
    <property type="entry name" value="ICLR_ED"/>
    <property type="match status" value="1"/>
</dbReference>
<accession>A0A7J5UU28</accession>
<dbReference type="GO" id="GO:0045892">
    <property type="term" value="P:negative regulation of DNA-templated transcription"/>
    <property type="evidence" value="ECO:0007669"/>
    <property type="project" value="TreeGrafter"/>
</dbReference>
<feature type="domain" description="IclR-ED" evidence="4">
    <location>
        <begin position="62"/>
        <end position="244"/>
    </location>
</feature>
<gene>
    <name evidence="5" type="ORF">GB883_02315</name>
</gene>
<dbReference type="Pfam" id="PF01614">
    <property type="entry name" value="IclR_C"/>
    <property type="match status" value="1"/>
</dbReference>
<evidence type="ECO:0000313" key="6">
    <source>
        <dbReference type="Proteomes" id="UP000451860"/>
    </source>
</evidence>
<dbReference type="Gene3D" id="1.10.10.10">
    <property type="entry name" value="Winged helix-like DNA-binding domain superfamily/Winged helix DNA-binding domain"/>
    <property type="match status" value="1"/>
</dbReference>
<comment type="caution">
    <text evidence="5">The sequence shown here is derived from an EMBL/GenBank/DDBJ whole genome shotgun (WGS) entry which is preliminary data.</text>
</comment>
<dbReference type="SMART" id="SM00346">
    <property type="entry name" value="HTH_ICLR"/>
    <property type="match status" value="1"/>
</dbReference>
<dbReference type="SUPFAM" id="SSF46785">
    <property type="entry name" value="Winged helix' DNA-binding domain"/>
    <property type="match status" value="1"/>
</dbReference>
<dbReference type="GO" id="GO:0003677">
    <property type="term" value="F:DNA binding"/>
    <property type="evidence" value="ECO:0007669"/>
    <property type="project" value="UniProtKB-KW"/>
</dbReference>
<evidence type="ECO:0000256" key="1">
    <source>
        <dbReference type="ARBA" id="ARBA00023015"/>
    </source>
</evidence>
<name>A0A7J5UU28_9MICO</name>
<evidence type="ECO:0000256" key="2">
    <source>
        <dbReference type="ARBA" id="ARBA00023125"/>
    </source>
</evidence>
<keyword evidence="2" id="KW-0238">DNA-binding</keyword>
<keyword evidence="3" id="KW-0804">Transcription</keyword>
<dbReference type="InterPro" id="IPR029016">
    <property type="entry name" value="GAF-like_dom_sf"/>
</dbReference>
<proteinExistence type="predicted"/>
<dbReference type="OrthoDB" id="4068713at2"/>
<dbReference type="PANTHER" id="PTHR30136">
    <property type="entry name" value="HELIX-TURN-HELIX TRANSCRIPTIONAL REGULATOR, ICLR FAMILY"/>
    <property type="match status" value="1"/>
</dbReference>
<dbReference type="InterPro" id="IPR036388">
    <property type="entry name" value="WH-like_DNA-bd_sf"/>
</dbReference>
<dbReference type="EMBL" id="WHJE01000005">
    <property type="protein sequence ID" value="KAE8765791.1"/>
    <property type="molecule type" value="Genomic_DNA"/>
</dbReference>
<keyword evidence="6" id="KW-1185">Reference proteome</keyword>
<dbReference type="SUPFAM" id="SSF55781">
    <property type="entry name" value="GAF domain-like"/>
    <property type="match status" value="1"/>
</dbReference>
<dbReference type="Pfam" id="PF09339">
    <property type="entry name" value="HTH_IclR"/>
    <property type="match status" value="1"/>
</dbReference>
<dbReference type="Proteomes" id="UP000451860">
    <property type="component" value="Unassembled WGS sequence"/>
</dbReference>
<evidence type="ECO:0000259" key="4">
    <source>
        <dbReference type="PROSITE" id="PS51078"/>
    </source>
</evidence>
<organism evidence="5 6">
    <name type="scientific">Georgenia thermotolerans</name>
    <dbReference type="NCBI Taxonomy" id="527326"/>
    <lineage>
        <taxon>Bacteria</taxon>
        <taxon>Bacillati</taxon>
        <taxon>Actinomycetota</taxon>
        <taxon>Actinomycetes</taxon>
        <taxon>Micrococcales</taxon>
        <taxon>Bogoriellaceae</taxon>
        <taxon>Georgenia</taxon>
    </lineage>
</organism>
<dbReference type="InterPro" id="IPR005471">
    <property type="entry name" value="Tscrpt_reg_IclR_N"/>
</dbReference>
<dbReference type="InterPro" id="IPR050707">
    <property type="entry name" value="HTH_MetabolicPath_Reg"/>
</dbReference>
<evidence type="ECO:0000313" key="5">
    <source>
        <dbReference type="EMBL" id="KAE8765791.1"/>
    </source>
</evidence>
<sequence length="244" mass="26082">MAGLAKGLAILELFGAGTERLTVADAARGADLSPASARRCLLTLEAIGYLHHDGKYFRPTPRLVRLGASYFETSEFSALAAPRVAAARDALDESVSVAVRDDDVVVFVARAEVRRIVSAGVRLGARLPLAASATGRVLLAALDDDAVRTLVEETTLVRTTDRTLVKPEQILSRIAQARTDGYSITDEELEVGMRTMAVPVVDSMGTTRAAMSVSAFTSRVTLEDLVDRFLPVLRAEATLLGRGL</sequence>
<dbReference type="GO" id="GO:0003700">
    <property type="term" value="F:DNA-binding transcription factor activity"/>
    <property type="evidence" value="ECO:0007669"/>
    <property type="project" value="TreeGrafter"/>
</dbReference>
<dbReference type="AlphaFoldDB" id="A0A7J5UU28"/>